<feature type="compositionally biased region" description="Low complexity" evidence="12">
    <location>
        <begin position="247"/>
        <end position="273"/>
    </location>
</feature>
<keyword evidence="9 11" id="KW-0464">Manganese</keyword>
<dbReference type="CDD" id="cd21159">
    <property type="entry name" value="XendoU"/>
    <property type="match status" value="1"/>
</dbReference>
<dbReference type="GO" id="GO:0046872">
    <property type="term" value="F:metal ion binding"/>
    <property type="evidence" value="ECO:0007669"/>
    <property type="project" value="UniProtKB-UniRule"/>
</dbReference>
<evidence type="ECO:0000259" key="14">
    <source>
        <dbReference type="PROSITE" id="PS51959"/>
    </source>
</evidence>
<keyword evidence="13" id="KW-0472">Membrane</keyword>
<dbReference type="GO" id="GO:0016787">
    <property type="term" value="F:hydrolase activity"/>
    <property type="evidence" value="ECO:0007669"/>
    <property type="project" value="UniProtKB-KW"/>
</dbReference>
<feature type="transmembrane region" description="Helical" evidence="13">
    <location>
        <begin position="89"/>
        <end position="108"/>
    </location>
</feature>
<feature type="region of interest" description="Disordered" evidence="12">
    <location>
        <begin position="458"/>
        <end position="490"/>
    </location>
</feature>
<feature type="domain" description="EndoU" evidence="14">
    <location>
        <begin position="534"/>
        <end position="798"/>
    </location>
</feature>
<feature type="region of interest" description="Disordered" evidence="12">
    <location>
        <begin position="344"/>
        <end position="434"/>
    </location>
</feature>
<organism evidence="15 16">
    <name type="scientific">Microctonus aethiopoides</name>
    <dbReference type="NCBI Taxonomy" id="144406"/>
    <lineage>
        <taxon>Eukaryota</taxon>
        <taxon>Metazoa</taxon>
        <taxon>Ecdysozoa</taxon>
        <taxon>Arthropoda</taxon>
        <taxon>Hexapoda</taxon>
        <taxon>Insecta</taxon>
        <taxon>Pterygota</taxon>
        <taxon>Neoptera</taxon>
        <taxon>Endopterygota</taxon>
        <taxon>Hymenoptera</taxon>
        <taxon>Apocrita</taxon>
        <taxon>Ichneumonoidea</taxon>
        <taxon>Braconidae</taxon>
        <taxon>Euphorinae</taxon>
        <taxon>Microctonus</taxon>
    </lineage>
</organism>
<keyword evidence="16" id="KW-1185">Reference proteome</keyword>
<dbReference type="PANTHER" id="PTHR12439:SF42">
    <property type="entry name" value="ENDORIBONUCLEASE-RELATED"/>
    <property type="match status" value="1"/>
</dbReference>
<evidence type="ECO:0000256" key="6">
    <source>
        <dbReference type="ARBA" id="ARBA00022759"/>
    </source>
</evidence>
<dbReference type="GO" id="GO:0004521">
    <property type="term" value="F:RNA endonuclease activity"/>
    <property type="evidence" value="ECO:0007669"/>
    <property type="project" value="UniProtKB-UniRule"/>
</dbReference>
<sequence>MKCYKIFFKRKWQPQQMEVRTYSNRSSRGDELNHNESELSEIKMMPTSDSVMTSSSGATTQNDGSLSCNSGGCKSSFNRFSANESPWNLTKTLFLITAIIALIIWIIGKRQRVIIVATHHHVKLNNINDNNLAYIFEYLEKINLNEKEQQPGTSSIIENKSIYNVTIDDNDCDDDFNDRQAEQMANKNFGTLTNHDDINENDSAYINDDIDEYLTRSHLTLVVILSITIHDADAGWKFWKKDKNPDSSSTTSSTSTTTTITNAPSTVKSSTSASVSTGIANAADAGLPIGVGAIENSIRNNARPQQPNPGTEVGQDFLNSQPNRPGIGGIDRKNYQNWAVDFTGAGELPKNNQKSSESPVTSPKQPPASAPRPLTPSNPNSSLKNGQVGSQNPPISTPTPVNTLINGPKPPVITSTPINISNNPPKSSTPVNVPIIDQKSSKSAPLSPTGGKTWAEVASVNNQPGSPTPIPKSTQNPTNVQIKPTQSLPTRPISSGIGSAMGAGTATTTVTATSTTNTNVYSSNPVFSKGNTVTNEDLEKLSEALFIKDNNNAWRYITLNLQKKTSSGSTVDESPQPLLAVNSAALQIPTIDKVLKIYDNYHLDTTEREYISPLQRDEESLLVDTFLSTNVMSMAMKFLADKGYFKRDYYEYKYILRQIWFNLYSRGEGKIGSSGFEHVFMTELKLGTEVSGLHNWIYFNAEEVKKRADYLGYIKKLDLGNKAAIIKLHAKFNGIDKPVTSMFIGTSPELEMALYTVCFFVRPDQTCPVQLGGSKFNIVTHKFRYRNKDLVGSAYPEI</sequence>
<evidence type="ECO:0000256" key="11">
    <source>
        <dbReference type="RuleBase" id="RU367085"/>
    </source>
</evidence>
<name>A0AA39F1G1_9HYME</name>
<evidence type="ECO:0000313" key="16">
    <source>
        <dbReference type="Proteomes" id="UP001168990"/>
    </source>
</evidence>
<keyword evidence="13" id="KW-1133">Transmembrane helix</keyword>
<keyword evidence="6 11" id="KW-0255">Endonuclease</keyword>
<dbReference type="SUPFAM" id="SSF142877">
    <property type="entry name" value="EndoU-like"/>
    <property type="match status" value="1"/>
</dbReference>
<evidence type="ECO:0000256" key="10">
    <source>
        <dbReference type="ARBA" id="ARBA00023239"/>
    </source>
</evidence>
<dbReference type="GO" id="GO:0016829">
    <property type="term" value="F:lyase activity"/>
    <property type="evidence" value="ECO:0007669"/>
    <property type="project" value="UniProtKB-KW"/>
</dbReference>
<feature type="compositionally biased region" description="Polar residues" evidence="12">
    <location>
        <begin position="300"/>
        <end position="309"/>
    </location>
</feature>
<keyword evidence="8 11" id="KW-0694">RNA-binding</keyword>
<feature type="compositionally biased region" description="Polar residues" evidence="12">
    <location>
        <begin position="377"/>
        <end position="405"/>
    </location>
</feature>
<gene>
    <name evidence="15" type="ORF">PV328_007349</name>
</gene>
<evidence type="ECO:0000256" key="1">
    <source>
        <dbReference type="ARBA" id="ARBA00001936"/>
    </source>
</evidence>
<feature type="compositionally biased region" description="Basic and acidic residues" evidence="12">
    <location>
        <begin position="27"/>
        <end position="39"/>
    </location>
</feature>
<keyword evidence="4 11" id="KW-0540">Nuclease</keyword>
<dbReference type="Proteomes" id="UP001168990">
    <property type="component" value="Unassembled WGS sequence"/>
</dbReference>
<dbReference type="AlphaFoldDB" id="A0AA39F1G1"/>
<evidence type="ECO:0000256" key="8">
    <source>
        <dbReference type="ARBA" id="ARBA00022884"/>
    </source>
</evidence>
<feature type="compositionally biased region" description="Polar residues" evidence="12">
    <location>
        <begin position="459"/>
        <end position="490"/>
    </location>
</feature>
<dbReference type="InterPro" id="IPR018998">
    <property type="entry name" value="EndoU_C"/>
</dbReference>
<dbReference type="PANTHER" id="PTHR12439">
    <property type="entry name" value="PLACENTAL PROTEIN 11-RELATED"/>
    <property type="match status" value="1"/>
</dbReference>
<evidence type="ECO:0000313" key="15">
    <source>
        <dbReference type="EMBL" id="KAK0159883.1"/>
    </source>
</evidence>
<evidence type="ECO:0000256" key="12">
    <source>
        <dbReference type="SAM" id="MobiDB-lite"/>
    </source>
</evidence>
<feature type="compositionally biased region" description="Polar residues" evidence="12">
    <location>
        <begin position="413"/>
        <end position="431"/>
    </location>
</feature>
<feature type="compositionally biased region" description="Polar residues" evidence="12">
    <location>
        <begin position="350"/>
        <end position="363"/>
    </location>
</feature>
<dbReference type="EMBL" id="JAQQBS010001423">
    <property type="protein sequence ID" value="KAK0159883.1"/>
    <property type="molecule type" value="Genomic_DNA"/>
</dbReference>
<feature type="region of interest" description="Disordered" evidence="12">
    <location>
        <begin position="300"/>
        <end position="332"/>
    </location>
</feature>
<protein>
    <recommendedName>
        <fullName evidence="14">EndoU domain-containing protein</fullName>
    </recommendedName>
</protein>
<comment type="similarity">
    <text evidence="2 11">Belongs to the ENDOU family.</text>
</comment>
<reference evidence="15" key="2">
    <citation type="submission" date="2023-03" db="EMBL/GenBank/DDBJ databases">
        <authorList>
            <person name="Inwood S.N."/>
            <person name="Skelly J.G."/>
            <person name="Guhlin J."/>
            <person name="Harrop T.W.R."/>
            <person name="Goldson S.G."/>
            <person name="Dearden P.K."/>
        </authorList>
    </citation>
    <scope>NUCLEOTIDE SEQUENCE</scope>
    <source>
        <strain evidence="15">Irish</strain>
        <tissue evidence="15">Whole body</tissue>
    </source>
</reference>
<feature type="compositionally biased region" description="Pro residues" evidence="12">
    <location>
        <begin position="364"/>
        <end position="376"/>
    </location>
</feature>
<dbReference type="GO" id="GO:0003723">
    <property type="term" value="F:RNA binding"/>
    <property type="evidence" value="ECO:0007669"/>
    <property type="project" value="UniProtKB-UniRule"/>
</dbReference>
<evidence type="ECO:0000256" key="7">
    <source>
        <dbReference type="ARBA" id="ARBA00022801"/>
    </source>
</evidence>
<evidence type="ECO:0000256" key="13">
    <source>
        <dbReference type="SAM" id="Phobius"/>
    </source>
</evidence>
<feature type="region of interest" description="Disordered" evidence="12">
    <location>
        <begin position="239"/>
        <end position="273"/>
    </location>
</feature>
<dbReference type="InterPro" id="IPR037227">
    <property type="entry name" value="EndoU-like"/>
</dbReference>
<evidence type="ECO:0000256" key="3">
    <source>
        <dbReference type="ARBA" id="ARBA00011245"/>
    </source>
</evidence>
<reference evidence="15" key="1">
    <citation type="journal article" date="2023" name="bioRxiv">
        <title>Scaffold-level genome assemblies of two parasitoid biocontrol wasps reveal the parthenogenesis mechanism and an associated novel virus.</title>
        <authorList>
            <person name="Inwood S."/>
            <person name="Skelly J."/>
            <person name="Guhlin J."/>
            <person name="Harrop T."/>
            <person name="Goldson S."/>
            <person name="Dearden P."/>
        </authorList>
    </citation>
    <scope>NUCLEOTIDE SEQUENCE</scope>
    <source>
        <strain evidence="15">Irish</strain>
        <tissue evidence="15">Whole body</tissue>
    </source>
</reference>
<evidence type="ECO:0000256" key="4">
    <source>
        <dbReference type="ARBA" id="ARBA00022722"/>
    </source>
</evidence>
<keyword evidence="13" id="KW-0812">Transmembrane</keyword>
<keyword evidence="5 11" id="KW-0479">Metal-binding</keyword>
<comment type="cofactor">
    <cofactor evidence="1 11">
        <name>Mn(2+)</name>
        <dbReference type="ChEBI" id="CHEBI:29035"/>
    </cofactor>
</comment>
<evidence type="ECO:0000256" key="2">
    <source>
        <dbReference type="ARBA" id="ARBA00010168"/>
    </source>
</evidence>
<dbReference type="InterPro" id="IPR039787">
    <property type="entry name" value="ENDOU"/>
</dbReference>
<evidence type="ECO:0000256" key="5">
    <source>
        <dbReference type="ARBA" id="ARBA00022723"/>
    </source>
</evidence>
<dbReference type="Pfam" id="PF09412">
    <property type="entry name" value="XendoU"/>
    <property type="match status" value="1"/>
</dbReference>
<accession>A0AA39F1G1</accession>
<feature type="region of interest" description="Disordered" evidence="12">
    <location>
        <begin position="19"/>
        <end position="39"/>
    </location>
</feature>
<keyword evidence="7 11" id="KW-0378">Hydrolase</keyword>
<comment type="subunit">
    <text evidence="3 11">Monomer.</text>
</comment>
<comment type="caution">
    <text evidence="15">The sequence shown here is derived from an EMBL/GenBank/DDBJ whole genome shotgun (WGS) entry which is preliminary data.</text>
</comment>
<proteinExistence type="inferred from homology"/>
<evidence type="ECO:0000256" key="9">
    <source>
        <dbReference type="ARBA" id="ARBA00023211"/>
    </source>
</evidence>
<dbReference type="PROSITE" id="PS51959">
    <property type="entry name" value="ENDOU"/>
    <property type="match status" value="1"/>
</dbReference>
<keyword evidence="10" id="KW-0456">Lyase</keyword>